<proteinExistence type="predicted"/>
<feature type="compositionally biased region" description="Acidic residues" evidence="1">
    <location>
        <begin position="10"/>
        <end position="26"/>
    </location>
</feature>
<gene>
    <name evidence="2" type="ORF">FALBO_10292</name>
</gene>
<keyword evidence="3" id="KW-1185">Reference proteome</keyword>
<protein>
    <submittedName>
        <fullName evidence="2">Uncharacterized protein</fullName>
    </submittedName>
</protein>
<organism evidence="2 3">
    <name type="scientific">Fusarium albosuccineum</name>
    <dbReference type="NCBI Taxonomy" id="1237068"/>
    <lineage>
        <taxon>Eukaryota</taxon>
        <taxon>Fungi</taxon>
        <taxon>Dikarya</taxon>
        <taxon>Ascomycota</taxon>
        <taxon>Pezizomycotina</taxon>
        <taxon>Sordariomycetes</taxon>
        <taxon>Hypocreomycetidae</taxon>
        <taxon>Hypocreales</taxon>
        <taxon>Nectriaceae</taxon>
        <taxon>Fusarium</taxon>
        <taxon>Fusarium decemcellulare species complex</taxon>
    </lineage>
</organism>
<evidence type="ECO:0000256" key="1">
    <source>
        <dbReference type="SAM" id="MobiDB-lite"/>
    </source>
</evidence>
<name>A0A8H4P574_9HYPO</name>
<sequence>MIMRPVMRSDDDDDGDDDDDDDDDDEDLKKKMTMMMAVLFSLGSQRRFASLLAFALASASSHAQHSSSSMV</sequence>
<dbReference type="AlphaFoldDB" id="A0A8H4P574"/>
<accession>A0A8H4P574</accession>
<reference evidence="2 3" key="1">
    <citation type="submission" date="2020-01" db="EMBL/GenBank/DDBJ databases">
        <title>Identification and distribution of gene clusters putatively required for synthesis of sphingolipid metabolism inhibitors in phylogenetically diverse species of the filamentous fungus Fusarium.</title>
        <authorList>
            <person name="Kim H.-S."/>
            <person name="Busman M."/>
            <person name="Brown D.W."/>
            <person name="Divon H."/>
            <person name="Uhlig S."/>
            <person name="Proctor R.H."/>
        </authorList>
    </citation>
    <scope>NUCLEOTIDE SEQUENCE [LARGE SCALE GENOMIC DNA]</scope>
    <source>
        <strain evidence="2 3">NRRL 20459</strain>
    </source>
</reference>
<evidence type="ECO:0000313" key="2">
    <source>
        <dbReference type="EMBL" id="KAF4462884.1"/>
    </source>
</evidence>
<comment type="caution">
    <text evidence="2">The sequence shown here is derived from an EMBL/GenBank/DDBJ whole genome shotgun (WGS) entry which is preliminary data.</text>
</comment>
<evidence type="ECO:0000313" key="3">
    <source>
        <dbReference type="Proteomes" id="UP000554235"/>
    </source>
</evidence>
<dbReference type="EMBL" id="JAADYS010001464">
    <property type="protein sequence ID" value="KAF4462884.1"/>
    <property type="molecule type" value="Genomic_DNA"/>
</dbReference>
<dbReference type="Proteomes" id="UP000554235">
    <property type="component" value="Unassembled WGS sequence"/>
</dbReference>
<feature type="region of interest" description="Disordered" evidence="1">
    <location>
        <begin position="1"/>
        <end position="27"/>
    </location>
</feature>